<name>A0ABR4XJR7_9PORP</name>
<feature type="modified residue" description="Cysteine persulfide" evidence="6">
    <location>
        <position position="402"/>
    </location>
</feature>
<keyword evidence="2 6" id="KW-0479">Metal-binding</keyword>
<reference evidence="7 8" key="1">
    <citation type="submission" date="2014-08" db="EMBL/GenBank/DDBJ databases">
        <title>Porphyromonas canoris strain:OH2762 Genome sequencing.</title>
        <authorList>
            <person name="Wallis C."/>
            <person name="Deusch O."/>
            <person name="O'Flynn C."/>
            <person name="Davis I."/>
            <person name="Jospin G."/>
            <person name="Darling A.E."/>
            <person name="Coil D.A."/>
            <person name="Alexiev A."/>
            <person name="Horsfall A."/>
            <person name="Kirkwood N."/>
            <person name="Harris S."/>
            <person name="Eisen J.A."/>
        </authorList>
    </citation>
    <scope>NUCLEOTIDE SEQUENCE [LARGE SCALE GENOMIC DNA]</scope>
    <source>
        <strain evidence="8">COT-108 OH2762</strain>
    </source>
</reference>
<dbReference type="InterPro" id="IPR016100">
    <property type="entry name" value="Prismane_a-bundle"/>
</dbReference>
<comment type="subcellular location">
    <subcellularLocation>
        <location evidence="6">Cytoplasm</location>
    </subcellularLocation>
</comment>
<keyword evidence="6" id="KW-0004">4Fe-4S</keyword>
<comment type="function">
    <text evidence="6">Catalyzes the reduction of hydroxylamine to form NH(3) and H(2)O.</text>
</comment>
<evidence type="ECO:0000256" key="4">
    <source>
        <dbReference type="ARBA" id="ARBA00023004"/>
    </source>
</evidence>
<keyword evidence="4 6" id="KW-0408">Iron</keyword>
<keyword evidence="8" id="KW-1185">Reference proteome</keyword>
<dbReference type="NCBIfam" id="NF003658">
    <property type="entry name" value="PRK05290.1"/>
    <property type="match status" value="1"/>
</dbReference>
<dbReference type="HAMAP" id="MF_00069">
    <property type="entry name" value="Hydroxylam_reduct"/>
    <property type="match status" value="1"/>
</dbReference>
<comment type="similarity">
    <text evidence="6">Belongs to the HCP family.</text>
</comment>
<evidence type="ECO:0000256" key="1">
    <source>
        <dbReference type="ARBA" id="ARBA00022490"/>
    </source>
</evidence>
<dbReference type="PIRSF" id="PIRSF000076">
    <property type="entry name" value="HCP"/>
    <property type="match status" value="1"/>
</dbReference>
<evidence type="ECO:0000313" key="7">
    <source>
        <dbReference type="EMBL" id="KGN91716.1"/>
    </source>
</evidence>
<dbReference type="PANTHER" id="PTHR30109:SF0">
    <property type="entry name" value="HYDROXYLAMINE REDUCTASE"/>
    <property type="match status" value="1"/>
</dbReference>
<dbReference type="Gene3D" id="3.40.50.2030">
    <property type="match status" value="2"/>
</dbReference>
<organism evidence="7 8">
    <name type="scientific">Porphyromonas canoris</name>
    <dbReference type="NCBI Taxonomy" id="36875"/>
    <lineage>
        <taxon>Bacteria</taxon>
        <taxon>Pseudomonadati</taxon>
        <taxon>Bacteroidota</taxon>
        <taxon>Bacteroidia</taxon>
        <taxon>Bacteroidales</taxon>
        <taxon>Porphyromonadaceae</taxon>
        <taxon>Porphyromonas</taxon>
    </lineage>
</organism>
<dbReference type="SUPFAM" id="SSF56821">
    <property type="entry name" value="Prismane protein-like"/>
    <property type="match status" value="1"/>
</dbReference>
<dbReference type="PANTHER" id="PTHR30109">
    <property type="entry name" value="HYDROXYLAMINE REDUCTASE"/>
    <property type="match status" value="1"/>
</dbReference>
<comment type="caution">
    <text evidence="7">The sequence shown here is derived from an EMBL/GenBank/DDBJ whole genome shotgun (WGS) entry which is preliminary data.</text>
</comment>
<feature type="binding site" evidence="6">
    <location>
        <position position="240"/>
    </location>
    <ligand>
        <name>hybrid [4Fe-2O-2S] cluster</name>
        <dbReference type="ChEBI" id="CHEBI:60519"/>
    </ligand>
</feature>
<evidence type="ECO:0000256" key="3">
    <source>
        <dbReference type="ARBA" id="ARBA00023002"/>
    </source>
</evidence>
<dbReference type="CDD" id="cd01914">
    <property type="entry name" value="HCP"/>
    <property type="match status" value="1"/>
</dbReference>
<accession>A0ABR4XJR7</accession>
<feature type="binding site" evidence="6">
    <location>
        <position position="5"/>
    </location>
    <ligand>
        <name>[4Fe-4S] cluster</name>
        <dbReference type="ChEBI" id="CHEBI:49883"/>
    </ligand>
</feature>
<dbReference type="Gene3D" id="1.20.1270.20">
    <property type="match status" value="2"/>
</dbReference>
<keyword evidence="5 6" id="KW-0411">Iron-sulfur</keyword>
<evidence type="ECO:0000256" key="6">
    <source>
        <dbReference type="HAMAP-Rule" id="MF_00069"/>
    </source>
</evidence>
<comment type="catalytic activity">
    <reaction evidence="6">
        <text>A + NH4(+) + H2O = hydroxylamine + AH2 + H(+)</text>
        <dbReference type="Rhea" id="RHEA:22052"/>
        <dbReference type="ChEBI" id="CHEBI:13193"/>
        <dbReference type="ChEBI" id="CHEBI:15377"/>
        <dbReference type="ChEBI" id="CHEBI:15378"/>
        <dbReference type="ChEBI" id="CHEBI:15429"/>
        <dbReference type="ChEBI" id="CHEBI:17499"/>
        <dbReference type="ChEBI" id="CHEBI:28938"/>
        <dbReference type="EC" id="1.7.99.1"/>
    </reaction>
</comment>
<feature type="binding site" evidence="6">
    <location>
        <position position="308"/>
    </location>
    <ligand>
        <name>hybrid [4Fe-2O-2S] cluster</name>
        <dbReference type="ChEBI" id="CHEBI:60519"/>
    </ligand>
</feature>
<dbReference type="EC" id="1.7.99.1" evidence="6"/>
<dbReference type="InterPro" id="IPR010048">
    <property type="entry name" value="Hydroxylam_reduct"/>
</dbReference>
<protein>
    <recommendedName>
        <fullName evidence="6">Hydroxylamine reductase</fullName>
        <ecNumber evidence="6">1.7.99.1</ecNumber>
    </recommendedName>
    <alternativeName>
        <fullName evidence="6">Hybrid-cluster protein</fullName>
        <shortName evidence="6">HCP</shortName>
    </alternativeName>
    <alternativeName>
        <fullName evidence="6">Prismane protein</fullName>
    </alternativeName>
</protein>
<proteinExistence type="inferred from homology"/>
<dbReference type="EMBL" id="JQZV01000013">
    <property type="protein sequence ID" value="KGN91716.1"/>
    <property type="molecule type" value="Genomic_DNA"/>
</dbReference>
<dbReference type="InterPro" id="IPR016099">
    <property type="entry name" value="Prismane-like_a/b-sand"/>
</dbReference>
<feature type="binding site" evidence="6">
    <location>
        <position position="264"/>
    </location>
    <ligand>
        <name>hybrid [4Fe-2O-2S] cluster</name>
        <dbReference type="ChEBI" id="CHEBI:60519"/>
    </ligand>
</feature>
<dbReference type="Pfam" id="PF03063">
    <property type="entry name" value="Prismane"/>
    <property type="match status" value="1"/>
</dbReference>
<dbReference type="InterPro" id="IPR011254">
    <property type="entry name" value="Prismane-like_sf"/>
</dbReference>
<comment type="cofactor">
    <cofactor evidence="6">
        <name>hybrid [4Fe-2O-2S] cluster</name>
        <dbReference type="ChEBI" id="CHEBI:60519"/>
    </cofactor>
    <text evidence="6">Binds 1 hybrid [4Fe-2O-2S] cluster.</text>
</comment>
<feature type="binding site" evidence="6">
    <location>
        <position position="455"/>
    </location>
    <ligand>
        <name>hybrid [4Fe-2O-2S] cluster</name>
        <dbReference type="ChEBI" id="CHEBI:60519"/>
    </ligand>
</feature>
<gene>
    <name evidence="6" type="primary">hcp</name>
    <name evidence="7" type="ORF">HQ43_06355</name>
</gene>
<feature type="binding site" evidence="6">
    <location>
        <position position="490"/>
    </location>
    <ligand>
        <name>hybrid [4Fe-2O-2S] cluster</name>
        <dbReference type="ChEBI" id="CHEBI:60519"/>
    </ligand>
</feature>
<feature type="binding site" evidence="6">
    <location>
        <position position="8"/>
    </location>
    <ligand>
        <name>[4Fe-4S] cluster</name>
        <dbReference type="ChEBI" id="CHEBI:49883"/>
    </ligand>
</feature>
<evidence type="ECO:0000256" key="2">
    <source>
        <dbReference type="ARBA" id="ARBA00022723"/>
    </source>
</evidence>
<keyword evidence="1 6" id="KW-0963">Cytoplasm</keyword>
<dbReference type="InterPro" id="IPR004137">
    <property type="entry name" value="HCP/CODH"/>
</dbReference>
<feature type="binding site" evidence="6">
    <location>
        <position position="492"/>
    </location>
    <ligand>
        <name>hybrid [4Fe-2O-2S] cluster</name>
        <dbReference type="ChEBI" id="CHEBI:60519"/>
    </ligand>
</feature>
<feature type="binding site" evidence="6">
    <location>
        <position position="430"/>
    </location>
    <ligand>
        <name>hybrid [4Fe-2O-2S] cluster</name>
        <dbReference type="ChEBI" id="CHEBI:60519"/>
    </ligand>
</feature>
<dbReference type="Proteomes" id="UP000030101">
    <property type="component" value="Unassembled WGS sequence"/>
</dbReference>
<dbReference type="NCBIfam" id="TIGR01703">
    <property type="entry name" value="hybrid_clust"/>
    <property type="match status" value="1"/>
</dbReference>
<evidence type="ECO:0000256" key="5">
    <source>
        <dbReference type="ARBA" id="ARBA00023014"/>
    </source>
</evidence>
<feature type="binding site" evidence="6">
    <location>
        <position position="23"/>
    </location>
    <ligand>
        <name>[4Fe-4S] cluster</name>
        <dbReference type="ChEBI" id="CHEBI:49883"/>
    </ligand>
</feature>
<feature type="binding site" evidence="6">
    <location>
        <position position="17"/>
    </location>
    <ligand>
        <name>[4Fe-4S] cluster</name>
        <dbReference type="ChEBI" id="CHEBI:49883"/>
    </ligand>
</feature>
<feature type="binding site" description="via persulfide group" evidence="6">
    <location>
        <position position="402"/>
    </location>
    <ligand>
        <name>hybrid [4Fe-2O-2S] cluster</name>
        <dbReference type="ChEBI" id="CHEBI:60519"/>
    </ligand>
</feature>
<evidence type="ECO:0000313" key="8">
    <source>
        <dbReference type="Proteomes" id="UP000030101"/>
    </source>
</evidence>
<keyword evidence="3 6" id="KW-0560">Oxidoreductase</keyword>
<comment type="cofactor">
    <cofactor evidence="6">
        <name>[4Fe-4S] cluster</name>
        <dbReference type="ChEBI" id="CHEBI:49883"/>
    </cofactor>
    <text evidence="6">Binds 1 [4Fe-4S] cluster.</text>
</comment>
<sequence length="548" mass="60580">MSMFCFQCQETAQNRGCTVRGVCGKTPDVANLQDLLVFLLKGISVLASALREKGEKVPAKANRFVMESLFMTITNANFDKERFVKRVHEALSLRDELLEALGSVPEERGSDSLSWRAESVEEMEAKAAIVGILQTEDVDVRSLRELLIYGLKGMAAYAEHAFNLGFEQEEIFIFMQDALVATTQDLSVEELTGWVLRCGEYGVKTMALLDKANTTTYGSPEITKVNIGVRKNPGILISGHDLRDMQDLLEQTQGTGVDVYTHSEMLPAHYYPAFKKYEHFAGNYGSAWWKQNEDFETFNGVILFTTNCIVPPRSTSTYADRVYTTGASGFAGFKHIADRQEGKAKDFSALIEHAKRCAPPVEIEQGEIIGGFAHAQVFALADKVVEAVKSGAIRKFFVMAGCDGRMKGRSYYTEFAEKLPKDTVILTAGCAKYRYNKLPLGDINGIPRVLDAGQCNDSYSLALIALKLKEVFELNDVNDLPIAYNIAWYEQKAVIVLLALLSLGVKNIHLGPTLPAFLSPNVANVLVQTFGIGSITTPDEDMKMFLGE</sequence>